<gene>
    <name evidence="2" type="primary">Contig14122.g15054</name>
    <name evidence="2" type="ORF">STYLEM_18696</name>
</gene>
<name>A0A078B7N1_STYLE</name>
<feature type="transmembrane region" description="Helical" evidence="1">
    <location>
        <begin position="42"/>
        <end position="60"/>
    </location>
</feature>
<keyword evidence="1" id="KW-1133">Transmembrane helix</keyword>
<feature type="transmembrane region" description="Helical" evidence="1">
    <location>
        <begin position="332"/>
        <end position="351"/>
    </location>
</feature>
<evidence type="ECO:0000313" key="3">
    <source>
        <dbReference type="Proteomes" id="UP000039865"/>
    </source>
</evidence>
<dbReference type="Proteomes" id="UP000039865">
    <property type="component" value="Unassembled WGS sequence"/>
</dbReference>
<sequence length="722" mass="84635">MDHSTQPQKSRSKCKKFFKPIDIYGKPISLTYGGREQFKTTFGGSVSFLVVLLFLSVTFYKLNDMVNKNLTVVKKNTLVSISNSYTPPEDLSKKHITFAFMLSNIRASEVFDDKRHGQFHLTQVEVEIKQNLEDGTFYREFINSDVPISNCEIGRNFFYPNIEEVTQYNTQNYFCPDWQNLTIQGSWYSPVFKYVQLTYQRCDNQNCSDEEEFQQWFQGKWIQQIIISSYFNIGDYDEPVKYFLDDSYQAVEYGRTTYNNVFFKKNELKLSDNLIGFFNDLIQQYFYQMSVNKVFYSSDTGGVAKGIYYRQDVKLDKEYDVYERQVYSISSLLQYVGGIYNSLFFIGLFILSRFRSSLYFASLISKLYQIEHLKKNNLNGIQKEKMILDLENSSAKIMDISQEFARLNSQTSRKYAENLQKEIESNNWNVTAIIAKKLINYLGNRWRLSITTKDVLSFSFQKFHLCCRQKHLNSDSIMQIRKIILFNKGQKKVKQELDAINIINRLRKLDLLLSLFLSKDQSFLLQFQKKNLIQENDSSSEDDRKNPSRILRKFSSQYFRRNQDRNTLKQLEEAVYQYSQNEKLEMIDKKILNGLLTKKKISESQSLSTIKKIQLKESMNESSDFGINKIEYGKSSPEKQKEQKAAITRDNNNNENILGSLEQKNQGLQIQFQPLKTKKNRKTLIQNKKIFKQSCTDVAKNEKGKQGTQNNLKLDDILTGND</sequence>
<dbReference type="AlphaFoldDB" id="A0A078B7N1"/>
<dbReference type="OMA" id="MIEERTF"/>
<proteinExistence type="predicted"/>
<evidence type="ECO:0000313" key="2">
    <source>
        <dbReference type="EMBL" id="CDW89563.1"/>
    </source>
</evidence>
<organism evidence="2 3">
    <name type="scientific">Stylonychia lemnae</name>
    <name type="common">Ciliate</name>
    <dbReference type="NCBI Taxonomy" id="5949"/>
    <lineage>
        <taxon>Eukaryota</taxon>
        <taxon>Sar</taxon>
        <taxon>Alveolata</taxon>
        <taxon>Ciliophora</taxon>
        <taxon>Intramacronucleata</taxon>
        <taxon>Spirotrichea</taxon>
        <taxon>Stichotrichia</taxon>
        <taxon>Sporadotrichida</taxon>
        <taxon>Oxytrichidae</taxon>
        <taxon>Stylonychinae</taxon>
        <taxon>Stylonychia</taxon>
    </lineage>
</organism>
<keyword evidence="1" id="KW-0472">Membrane</keyword>
<dbReference type="InParanoid" id="A0A078B7N1"/>
<accession>A0A078B7N1</accession>
<dbReference type="EMBL" id="CCKQ01017662">
    <property type="protein sequence ID" value="CDW89563.1"/>
    <property type="molecule type" value="Genomic_DNA"/>
</dbReference>
<keyword evidence="3" id="KW-1185">Reference proteome</keyword>
<dbReference type="PANTHER" id="PTHR31398">
    <property type="entry name" value="MEIOTIC NUCLEAR DIVISION PROTEIN 1 HOMOLOG"/>
    <property type="match status" value="1"/>
</dbReference>
<evidence type="ECO:0000256" key="1">
    <source>
        <dbReference type="SAM" id="Phobius"/>
    </source>
</evidence>
<keyword evidence="1" id="KW-0812">Transmembrane</keyword>
<reference evidence="2 3" key="1">
    <citation type="submission" date="2014-06" db="EMBL/GenBank/DDBJ databases">
        <authorList>
            <person name="Swart Estienne"/>
        </authorList>
    </citation>
    <scope>NUCLEOTIDE SEQUENCE [LARGE SCALE GENOMIC DNA]</scope>
    <source>
        <strain evidence="2 3">130c</strain>
    </source>
</reference>
<dbReference type="PANTHER" id="PTHR31398:SF0">
    <property type="entry name" value="MEIOTIC NUCLEAR DIVISION PROTEIN 1 HOMOLOG"/>
    <property type="match status" value="1"/>
</dbReference>
<dbReference type="GO" id="GO:0005634">
    <property type="term" value="C:nucleus"/>
    <property type="evidence" value="ECO:0007669"/>
    <property type="project" value="TreeGrafter"/>
</dbReference>
<dbReference type="GO" id="GO:0007131">
    <property type="term" value="P:reciprocal meiotic recombination"/>
    <property type="evidence" value="ECO:0007669"/>
    <property type="project" value="TreeGrafter"/>
</dbReference>
<protein>
    <recommendedName>
        <fullName evidence="4">Transmembrane protein</fullName>
    </recommendedName>
</protein>
<evidence type="ECO:0008006" key="4">
    <source>
        <dbReference type="Google" id="ProtNLM"/>
    </source>
</evidence>